<dbReference type="PANTHER" id="PTHR45453:SF1">
    <property type="entry name" value="PHOSPHATE REGULON SENSOR PROTEIN PHOR"/>
    <property type="match status" value="1"/>
</dbReference>
<dbReference type="PROSITE" id="PS50109">
    <property type="entry name" value="HIS_KIN"/>
    <property type="match status" value="1"/>
</dbReference>
<evidence type="ECO:0000256" key="1">
    <source>
        <dbReference type="ARBA" id="ARBA00000085"/>
    </source>
</evidence>
<evidence type="ECO:0000313" key="12">
    <source>
        <dbReference type="Proteomes" id="UP000298642"/>
    </source>
</evidence>
<organism evidence="11 12">
    <name type="scientific">Dysosmobacter welbionis</name>
    <dbReference type="NCBI Taxonomy" id="2093857"/>
    <lineage>
        <taxon>Bacteria</taxon>
        <taxon>Bacillati</taxon>
        <taxon>Bacillota</taxon>
        <taxon>Clostridia</taxon>
        <taxon>Eubacteriales</taxon>
        <taxon>Oscillospiraceae</taxon>
        <taxon>Dysosmobacter</taxon>
    </lineage>
</organism>
<gene>
    <name evidence="11" type="ORF">EIO64_13050</name>
</gene>
<dbReference type="KEGG" id="obj:EIO64_13050"/>
<dbReference type="GO" id="GO:0000155">
    <property type="term" value="F:phosphorelay sensor kinase activity"/>
    <property type="evidence" value="ECO:0007669"/>
    <property type="project" value="InterPro"/>
</dbReference>
<dbReference type="GO" id="GO:0016036">
    <property type="term" value="P:cellular response to phosphate starvation"/>
    <property type="evidence" value="ECO:0007669"/>
    <property type="project" value="TreeGrafter"/>
</dbReference>
<proteinExistence type="predicted"/>
<evidence type="ECO:0000256" key="7">
    <source>
        <dbReference type="ARBA" id="ARBA00023012"/>
    </source>
</evidence>
<feature type="transmembrane region" description="Helical" evidence="9">
    <location>
        <begin position="12"/>
        <end position="32"/>
    </location>
</feature>
<dbReference type="EC" id="2.7.13.3" evidence="3"/>
<dbReference type="InterPro" id="IPR050351">
    <property type="entry name" value="BphY/WalK/GraS-like"/>
</dbReference>
<dbReference type="EMBL" id="CP034413">
    <property type="protein sequence ID" value="QCI60030.1"/>
    <property type="molecule type" value="Genomic_DNA"/>
</dbReference>
<evidence type="ECO:0000259" key="10">
    <source>
        <dbReference type="PROSITE" id="PS50109"/>
    </source>
</evidence>
<dbReference type="InterPro" id="IPR036890">
    <property type="entry name" value="HATPase_C_sf"/>
</dbReference>
<feature type="domain" description="Histidine kinase" evidence="10">
    <location>
        <begin position="339"/>
        <end position="552"/>
    </location>
</feature>
<dbReference type="GO" id="GO:0005886">
    <property type="term" value="C:plasma membrane"/>
    <property type="evidence" value="ECO:0007669"/>
    <property type="project" value="TreeGrafter"/>
</dbReference>
<dbReference type="SUPFAM" id="SSF47384">
    <property type="entry name" value="Homodimeric domain of signal transducing histidine kinase"/>
    <property type="match status" value="1"/>
</dbReference>
<dbReference type="Pfam" id="PF00512">
    <property type="entry name" value="HisKA"/>
    <property type="match status" value="1"/>
</dbReference>
<accession>A0A4D7AW95</accession>
<name>A0A4D7AW95_9FIRM</name>
<dbReference type="SMART" id="SM00387">
    <property type="entry name" value="HATPase_c"/>
    <property type="match status" value="1"/>
</dbReference>
<keyword evidence="5" id="KW-0808">Transferase</keyword>
<dbReference type="InterPro" id="IPR003661">
    <property type="entry name" value="HisK_dim/P_dom"/>
</dbReference>
<dbReference type="InterPro" id="IPR003594">
    <property type="entry name" value="HATPase_dom"/>
</dbReference>
<dbReference type="PRINTS" id="PR00344">
    <property type="entry name" value="BCTRLSENSOR"/>
</dbReference>
<sequence>MTKRIFRSILGVSLAVLLASLVLIVGVLHGYFQDRVSGELESLAEYIAHGVEENGTDYLTEDLPGSYRITWVDADGTVLFDNRQDPEEMGNHAQREEIREALILGKGHAVRYSDTLSQQTLYAAQRLADGTVLRVSSAQYSVWVLVLQALQPVALMMLLAFILAMALASRVARQLVEPINAIDLNDPAGSETYEELTPLLSKLRSQQRQIQRQMRDLKRRQEEFTAITENMSEGFLVIDQETRVLTYNSAVLRLLYAQVPTEEGESVYALNREAGFRRCVEEALAGRRCEQLLEKDDDCRQIIASPVEQDGQIAGAVLVILDVTEKEQRERLRREFTANVSHELKTPLTSILGTAEILQNGLVKPEDVPHFAGNIHRETERLIGLVNDIIKLSRLDEGGGLGQWETVDLYEEARAVLEQLAPAAQRKQVTTRLQGGEALVRGVPQIVEEIVYNLCDNAIAYNRANGSVTVTVENTAFGPRITVADTGIGIPREAQGRVFERFYRVDKSHSSGGTGLGLSIVKHGAAYLGAQVELHSEPGHGSTFTLTFPKAGA</sequence>
<dbReference type="Gene3D" id="3.30.565.10">
    <property type="entry name" value="Histidine kinase-like ATPase, C-terminal domain"/>
    <property type="match status" value="1"/>
</dbReference>
<evidence type="ECO:0000256" key="9">
    <source>
        <dbReference type="SAM" id="Phobius"/>
    </source>
</evidence>
<evidence type="ECO:0000256" key="6">
    <source>
        <dbReference type="ARBA" id="ARBA00022777"/>
    </source>
</evidence>
<keyword evidence="9" id="KW-1133">Transmembrane helix</keyword>
<dbReference type="Proteomes" id="UP000298642">
    <property type="component" value="Chromosome"/>
</dbReference>
<dbReference type="InterPro" id="IPR036097">
    <property type="entry name" value="HisK_dim/P_sf"/>
</dbReference>
<evidence type="ECO:0000256" key="3">
    <source>
        <dbReference type="ARBA" id="ARBA00012438"/>
    </source>
</evidence>
<dbReference type="RefSeq" id="WP_021748874.1">
    <property type="nucleotide sequence ID" value="NZ_CP034413.3"/>
</dbReference>
<reference evidence="12" key="1">
    <citation type="submission" date="2018-12" db="EMBL/GenBank/DDBJ databases">
        <title>Dusodibacter welbiota gen. nov., sp. nov., isolated from human faeces and emended description of the Oscillibacter genus.</title>
        <authorList>
            <person name="Le Roy T."/>
            <person name="Van der Smissen P."/>
            <person name="Delzenne N."/>
            <person name="Muccioli G."/>
            <person name="Collet J.F."/>
            <person name="Cani P.D."/>
        </authorList>
    </citation>
    <scope>NUCLEOTIDE SEQUENCE [LARGE SCALE GENOMIC DNA]</scope>
    <source>
        <strain evidence="12">J115</strain>
    </source>
</reference>
<dbReference type="FunFam" id="3.30.565.10:FF:000006">
    <property type="entry name" value="Sensor histidine kinase WalK"/>
    <property type="match status" value="1"/>
</dbReference>
<evidence type="ECO:0000256" key="4">
    <source>
        <dbReference type="ARBA" id="ARBA00022553"/>
    </source>
</evidence>
<dbReference type="GeneID" id="89521521"/>
<dbReference type="GO" id="GO:0004721">
    <property type="term" value="F:phosphoprotein phosphatase activity"/>
    <property type="evidence" value="ECO:0007669"/>
    <property type="project" value="TreeGrafter"/>
</dbReference>
<protein>
    <recommendedName>
        <fullName evidence="3">histidine kinase</fullName>
        <ecNumber evidence="3">2.7.13.3</ecNumber>
    </recommendedName>
</protein>
<evidence type="ECO:0000313" key="11">
    <source>
        <dbReference type="EMBL" id="QCI60030.1"/>
    </source>
</evidence>
<dbReference type="SUPFAM" id="SSF55874">
    <property type="entry name" value="ATPase domain of HSP90 chaperone/DNA topoisomerase II/histidine kinase"/>
    <property type="match status" value="1"/>
</dbReference>
<dbReference type="SMART" id="SM00388">
    <property type="entry name" value="HisKA"/>
    <property type="match status" value="1"/>
</dbReference>
<dbReference type="PANTHER" id="PTHR45453">
    <property type="entry name" value="PHOSPHATE REGULON SENSOR PROTEIN PHOR"/>
    <property type="match status" value="1"/>
</dbReference>
<keyword evidence="12" id="KW-1185">Reference proteome</keyword>
<comment type="subcellular location">
    <subcellularLocation>
        <location evidence="2">Membrane</location>
    </subcellularLocation>
</comment>
<dbReference type="Gene3D" id="3.30.450.20">
    <property type="entry name" value="PAS domain"/>
    <property type="match status" value="1"/>
</dbReference>
<keyword evidence="7" id="KW-0902">Two-component regulatory system</keyword>
<dbReference type="InterPro" id="IPR004358">
    <property type="entry name" value="Sig_transdc_His_kin-like_C"/>
</dbReference>
<dbReference type="Pfam" id="PF02518">
    <property type="entry name" value="HATPase_c"/>
    <property type="match status" value="1"/>
</dbReference>
<dbReference type="InterPro" id="IPR035965">
    <property type="entry name" value="PAS-like_dom_sf"/>
</dbReference>
<dbReference type="SUPFAM" id="SSF55785">
    <property type="entry name" value="PYP-like sensor domain (PAS domain)"/>
    <property type="match status" value="1"/>
</dbReference>
<evidence type="ECO:0000256" key="2">
    <source>
        <dbReference type="ARBA" id="ARBA00004370"/>
    </source>
</evidence>
<keyword evidence="4" id="KW-0597">Phosphoprotein</keyword>
<dbReference type="InterPro" id="IPR005467">
    <property type="entry name" value="His_kinase_dom"/>
</dbReference>
<dbReference type="Gene3D" id="1.10.287.130">
    <property type="match status" value="1"/>
</dbReference>
<keyword evidence="6 11" id="KW-0418">Kinase</keyword>
<dbReference type="CDD" id="cd00082">
    <property type="entry name" value="HisKA"/>
    <property type="match status" value="1"/>
</dbReference>
<dbReference type="FunFam" id="1.10.287.130:FF:000001">
    <property type="entry name" value="Two-component sensor histidine kinase"/>
    <property type="match status" value="1"/>
</dbReference>
<evidence type="ECO:0000256" key="8">
    <source>
        <dbReference type="ARBA" id="ARBA00023136"/>
    </source>
</evidence>
<comment type="catalytic activity">
    <reaction evidence="1">
        <text>ATP + protein L-histidine = ADP + protein N-phospho-L-histidine.</text>
        <dbReference type="EC" id="2.7.13.3"/>
    </reaction>
</comment>
<dbReference type="CDD" id="cd00075">
    <property type="entry name" value="HATPase"/>
    <property type="match status" value="1"/>
</dbReference>
<feature type="transmembrane region" description="Helical" evidence="9">
    <location>
        <begin position="142"/>
        <end position="168"/>
    </location>
</feature>
<dbReference type="AlphaFoldDB" id="A0A4D7AW95"/>
<keyword evidence="8 9" id="KW-0472">Membrane</keyword>
<evidence type="ECO:0000256" key="5">
    <source>
        <dbReference type="ARBA" id="ARBA00022679"/>
    </source>
</evidence>
<keyword evidence="9" id="KW-0812">Transmembrane</keyword>